<protein>
    <recommendedName>
        <fullName evidence="3">protein O-GlcNAc transferase</fullName>
        <ecNumber evidence="3">2.4.1.255</ecNumber>
    </recommendedName>
</protein>
<proteinExistence type="inferred from homology"/>
<dbReference type="SUPFAM" id="SSF48452">
    <property type="entry name" value="TPR-like"/>
    <property type="match status" value="1"/>
</dbReference>
<dbReference type="InterPro" id="IPR029489">
    <property type="entry name" value="OGT/SEC/SPY_C"/>
</dbReference>
<dbReference type="Proteomes" id="UP000194457">
    <property type="component" value="Chromosome"/>
</dbReference>
<comment type="similarity">
    <text evidence="2">Belongs to the glycosyltransferase 41 family. O-GlcNAc transferase subfamily.</text>
</comment>
<dbReference type="EMBL" id="CP021358">
    <property type="protein sequence ID" value="ART64454.1"/>
    <property type="molecule type" value="Genomic_DNA"/>
</dbReference>
<dbReference type="PANTHER" id="PTHR44835">
    <property type="entry name" value="UDP-N-ACETYLGLUCOSAMINE--PEPTIDE N-ACETYLGLUCOSAMINYLTRANSFERASE SPINDLY-RELATED"/>
    <property type="match status" value="1"/>
</dbReference>
<dbReference type="PANTHER" id="PTHR44835:SF1">
    <property type="entry name" value="PROTEIN O-GLCNAC TRANSFERASE"/>
    <property type="match status" value="1"/>
</dbReference>
<accession>A0A240USJ0</accession>
<dbReference type="InterPro" id="IPR029044">
    <property type="entry name" value="Nucleotide-diphossugar_trans"/>
</dbReference>
<dbReference type="InterPro" id="IPR043519">
    <property type="entry name" value="NT_sf"/>
</dbReference>
<evidence type="ECO:0000256" key="7">
    <source>
        <dbReference type="ARBA" id="ARBA00022803"/>
    </source>
</evidence>
<dbReference type="SUPFAM" id="SSF81301">
    <property type="entry name" value="Nucleotidyltransferase"/>
    <property type="match status" value="1"/>
</dbReference>
<dbReference type="Pfam" id="PF13844">
    <property type="entry name" value="Glyco_transf_41"/>
    <property type="match status" value="2"/>
</dbReference>
<dbReference type="SMART" id="SM00028">
    <property type="entry name" value="TPR"/>
    <property type="match status" value="4"/>
</dbReference>
<dbReference type="GO" id="GO:0097363">
    <property type="term" value="F:protein O-acetylglucosaminyltransferase activity"/>
    <property type="evidence" value="ECO:0007669"/>
    <property type="project" value="UniProtKB-EC"/>
</dbReference>
<evidence type="ECO:0000313" key="9">
    <source>
        <dbReference type="Proteomes" id="UP000194457"/>
    </source>
</evidence>
<keyword evidence="4" id="KW-0328">Glycosyltransferase</keyword>
<dbReference type="SUPFAM" id="SSF53448">
    <property type="entry name" value="Nucleotide-diphospho-sugar transferases"/>
    <property type="match status" value="1"/>
</dbReference>
<organism evidence="8 9">
    <name type="scientific">Kushneria marisflavi</name>
    <dbReference type="NCBI Taxonomy" id="157779"/>
    <lineage>
        <taxon>Bacteria</taxon>
        <taxon>Pseudomonadati</taxon>
        <taxon>Pseudomonadota</taxon>
        <taxon>Gammaproteobacteria</taxon>
        <taxon>Oceanospirillales</taxon>
        <taxon>Halomonadaceae</taxon>
        <taxon>Kushneria</taxon>
    </lineage>
</organism>
<gene>
    <name evidence="8" type="ORF">B9H00_16455</name>
</gene>
<evidence type="ECO:0000313" key="8">
    <source>
        <dbReference type="EMBL" id="ART64454.1"/>
    </source>
</evidence>
<dbReference type="OrthoDB" id="255821at2"/>
<dbReference type="PROSITE" id="PS50293">
    <property type="entry name" value="TPR_REGION"/>
    <property type="match status" value="1"/>
</dbReference>
<dbReference type="SUPFAM" id="SSF53756">
    <property type="entry name" value="UDP-Glycosyltransferase/glycogen phosphorylase"/>
    <property type="match status" value="1"/>
</dbReference>
<dbReference type="KEGG" id="kma:B9H00_16455"/>
<dbReference type="Gene3D" id="3.40.50.2000">
    <property type="entry name" value="Glycogen Phosphorylase B"/>
    <property type="match status" value="1"/>
</dbReference>
<dbReference type="Pfam" id="PF13432">
    <property type="entry name" value="TPR_16"/>
    <property type="match status" value="1"/>
</dbReference>
<name>A0A240USJ0_9GAMM</name>
<evidence type="ECO:0000256" key="5">
    <source>
        <dbReference type="ARBA" id="ARBA00022679"/>
    </source>
</evidence>
<sequence length="1565" mass="177809">MSKRKLRQIQKSKKPIFRAATPEEQKQFLTFYNVNDFAQAQRYAETLTQRYPKDAFGWKVLGSCLHKNGDIESAKEALEQSLKLNAEDAQTQHIMARVWYDLGEPLAALEFAEKAIKLEPNFSQGHFTFAEILTESDQDDDALEHALKAESLGYSINSCLFIRGHIYTKRRHYQKAFDTVSELLKSEPDNAFVQNEIGNLYKDLGQFDEAETAFRKALSLEPDFDTAFSNLLVCMHYNPEVSAEKIFRTIREWESHFNQEVTAFTHQPALSDATKTIRIGLVSPGFRMHPVGQMVLTGFENLQPDFELHFYSTNNADDVLTQRLKQVATRWNLVRHLDQTALAERIYQDGIDILIDLSGFGEGSRLRTMSLKPAPLIVKWVGGLINTMGLPCFDYLISDQHETPEGSDDWYTEKLIRLPNDYICYFPAQNAPTIKALPAMSNGYITLGCFNNPAKINAELLGEWAKLMNELPNSRLFLKSGQYESAEYCERIYRVMGNHGIEAERLILEGPSNHKDLLDAYNRVDIALDTWPYSGGLTTCEAFMMGVPVVTLPGPTFAGRHSATHLINAGMPELVVQSWDEYRQRVVELASDIPNLSVIRACLRQFLIQSPTCDAERFGKHFSTAMRAIWQRYCEGNSAAALTLDQQGKAYFEDSITAVEVDQPSFQNNIKADFSWPLQGKIVAIDNGARLLGNPVIEELLSKETLELVVFDPASRETKNPASSREGIHYYANNSLGDGQSTTLKATLDPAMSSLLEPLAVSTETDGRRVLARLPFNTVALDNIDGLPSLDWLVIDELSDSATILEHGQQSLKSSLLIQINVAFQPTHERQPNLDEVQRWASHNGFRFYRLHDLKHRSLMPASLNNSGQPSSELLSAQALLLPDHGRMAALDHRQATKLSFLLHTVYGLQDAACSLLAGPAEQQQYLDTVEKEAGSALMSADTQWQPMVQAMMLANRPVKPRFHGLPGDLIVSLTSYPGRFSTLWATLQSLLTQTVAPDRVVLWIAQDDREKLPENVLSLVASSGLEVHYCEDIRSYKKIVPTLKEWPEAYIATADDDIYYPPTWLEELVEATQPGKKEIAAHRIHKIQMNKELEILPYKEWEWNSTRAFDADALNFPTSGAGVLYPPNCFHKDVSNESIFKEACSDADDIWLYVMARLNGYSFKHTGRIGFVTWPSTQAETLWHKNISEGENDIKIKRLFSIYGNIHNKNASTHKSIENKIIETRDKLFDASKTNKERKISIIQKIRRQALIKKVTSENTCSEEIKKINNISKENFKHIKELFDLKLQSDMATVNFKIPSINSYSWNKAYKEKFDLIQEEVDETLFDAILHGSMADRRYTEFSDVDISLFIKNEALATEESISRVRKKISNINKIILDIDPLGHHGCFINHEFDLKNYYPEANMPLKVLAKGVNFSKKEIEVSSTPRNSLDEAFLTLSELCLFFKNLDTNNEIRSAYELKNIISRFFMINLLHYEVITNDFSDKRSILTKKINKILTKNQKKALTKASEIREIWKYRQPKHPVFISQDILTTFSKVGSEILEDVVRREITHKIEADFLINGAFK</sequence>
<dbReference type="InterPro" id="IPR051939">
    <property type="entry name" value="Glycosyltr_41/O-GlcNAc_trsf"/>
</dbReference>
<reference evidence="8 9" key="1">
    <citation type="submission" date="2017-05" db="EMBL/GenBank/DDBJ databases">
        <authorList>
            <person name="Song R."/>
            <person name="Chenine A.L."/>
            <person name="Ruprecht R.M."/>
        </authorList>
    </citation>
    <scope>NUCLEOTIDE SEQUENCE [LARGE SCALE GENOMIC DNA]</scope>
    <source>
        <strain evidence="8">SW32</strain>
    </source>
</reference>
<dbReference type="Gene3D" id="3.40.50.11380">
    <property type="match status" value="1"/>
</dbReference>
<keyword evidence="7" id="KW-0802">TPR repeat</keyword>
<dbReference type="InterPro" id="IPR011990">
    <property type="entry name" value="TPR-like_helical_dom_sf"/>
</dbReference>
<dbReference type="CDD" id="cd05403">
    <property type="entry name" value="NT_KNTase_like"/>
    <property type="match status" value="1"/>
</dbReference>
<keyword evidence="9" id="KW-1185">Reference proteome</keyword>
<dbReference type="EC" id="2.4.1.255" evidence="3"/>
<dbReference type="Gene3D" id="1.25.40.10">
    <property type="entry name" value="Tetratricopeptide repeat domain"/>
    <property type="match status" value="1"/>
</dbReference>
<keyword evidence="5" id="KW-0808">Transferase</keyword>
<evidence type="ECO:0000256" key="2">
    <source>
        <dbReference type="ARBA" id="ARBA00005386"/>
    </source>
</evidence>
<dbReference type="PROSITE" id="PS50005">
    <property type="entry name" value="TPR"/>
    <property type="match status" value="4"/>
</dbReference>
<dbReference type="UniPathway" id="UPA00378"/>
<dbReference type="RefSeq" id="WP_086901572.1">
    <property type="nucleotide sequence ID" value="NZ_CP021358.1"/>
</dbReference>
<comment type="pathway">
    <text evidence="1">Protein modification; protein glycosylation.</text>
</comment>
<evidence type="ECO:0000256" key="6">
    <source>
        <dbReference type="ARBA" id="ARBA00022737"/>
    </source>
</evidence>
<dbReference type="InterPro" id="IPR019734">
    <property type="entry name" value="TPR_rpt"/>
</dbReference>
<dbReference type="Pfam" id="PF00515">
    <property type="entry name" value="TPR_1"/>
    <property type="match status" value="1"/>
</dbReference>
<evidence type="ECO:0000256" key="3">
    <source>
        <dbReference type="ARBA" id="ARBA00011970"/>
    </source>
</evidence>
<evidence type="ECO:0000256" key="4">
    <source>
        <dbReference type="ARBA" id="ARBA00022676"/>
    </source>
</evidence>
<keyword evidence="6" id="KW-0677">Repeat</keyword>
<evidence type="ECO:0000256" key="1">
    <source>
        <dbReference type="ARBA" id="ARBA00004922"/>
    </source>
</evidence>